<protein>
    <recommendedName>
        <fullName evidence="3">Non-specific serine/threonine protein kinase</fullName>
    </recommendedName>
</protein>
<sequence>LVLIKFVQWYLIKLHYFCVKSGCAPWILAFERLPSGWYAVVMDILSLESKSLAHPCFMLNNKTIVYKFYMEDLVHSDLQTVNILCREDSVIVIVLD</sequence>
<dbReference type="HOGENOM" id="CLU_2365261_0_0_1"/>
<dbReference type="OrthoDB" id="3261131at2759"/>
<name>A0A0C9XE31_9AGAR</name>
<evidence type="ECO:0000313" key="1">
    <source>
        <dbReference type="EMBL" id="KIK03161.1"/>
    </source>
</evidence>
<gene>
    <name evidence="1" type="ORF">K443DRAFT_95624</name>
</gene>
<dbReference type="AlphaFoldDB" id="A0A0C9XE31"/>
<feature type="non-terminal residue" evidence="1">
    <location>
        <position position="1"/>
    </location>
</feature>
<accession>A0A0C9XE31</accession>
<reference evidence="1 2" key="1">
    <citation type="submission" date="2014-04" db="EMBL/GenBank/DDBJ databases">
        <authorList>
            <consortium name="DOE Joint Genome Institute"/>
            <person name="Kuo A."/>
            <person name="Kohler A."/>
            <person name="Nagy L.G."/>
            <person name="Floudas D."/>
            <person name="Copeland A."/>
            <person name="Barry K.W."/>
            <person name="Cichocki N."/>
            <person name="Veneault-Fourrey C."/>
            <person name="LaButti K."/>
            <person name="Lindquist E.A."/>
            <person name="Lipzen A."/>
            <person name="Lundell T."/>
            <person name="Morin E."/>
            <person name="Murat C."/>
            <person name="Sun H."/>
            <person name="Tunlid A."/>
            <person name="Henrissat B."/>
            <person name="Grigoriev I.V."/>
            <person name="Hibbett D.S."/>
            <person name="Martin F."/>
            <person name="Nordberg H.P."/>
            <person name="Cantor M.N."/>
            <person name="Hua S.X."/>
        </authorList>
    </citation>
    <scope>NUCLEOTIDE SEQUENCE [LARGE SCALE GENOMIC DNA]</scope>
    <source>
        <strain evidence="1 2">LaAM-08-1</strain>
    </source>
</reference>
<organism evidence="1 2">
    <name type="scientific">Laccaria amethystina LaAM-08-1</name>
    <dbReference type="NCBI Taxonomy" id="1095629"/>
    <lineage>
        <taxon>Eukaryota</taxon>
        <taxon>Fungi</taxon>
        <taxon>Dikarya</taxon>
        <taxon>Basidiomycota</taxon>
        <taxon>Agaricomycotina</taxon>
        <taxon>Agaricomycetes</taxon>
        <taxon>Agaricomycetidae</taxon>
        <taxon>Agaricales</taxon>
        <taxon>Agaricineae</taxon>
        <taxon>Hydnangiaceae</taxon>
        <taxon>Laccaria</taxon>
    </lineage>
</organism>
<evidence type="ECO:0008006" key="3">
    <source>
        <dbReference type="Google" id="ProtNLM"/>
    </source>
</evidence>
<dbReference type="Proteomes" id="UP000054477">
    <property type="component" value="Unassembled WGS sequence"/>
</dbReference>
<proteinExistence type="predicted"/>
<dbReference type="EMBL" id="KN838583">
    <property type="protein sequence ID" value="KIK03161.1"/>
    <property type="molecule type" value="Genomic_DNA"/>
</dbReference>
<keyword evidence="2" id="KW-1185">Reference proteome</keyword>
<reference evidence="2" key="2">
    <citation type="submission" date="2015-01" db="EMBL/GenBank/DDBJ databases">
        <title>Evolutionary Origins and Diversification of the Mycorrhizal Mutualists.</title>
        <authorList>
            <consortium name="DOE Joint Genome Institute"/>
            <consortium name="Mycorrhizal Genomics Consortium"/>
            <person name="Kohler A."/>
            <person name="Kuo A."/>
            <person name="Nagy L.G."/>
            <person name="Floudas D."/>
            <person name="Copeland A."/>
            <person name="Barry K.W."/>
            <person name="Cichocki N."/>
            <person name="Veneault-Fourrey C."/>
            <person name="LaButti K."/>
            <person name="Lindquist E.A."/>
            <person name="Lipzen A."/>
            <person name="Lundell T."/>
            <person name="Morin E."/>
            <person name="Murat C."/>
            <person name="Riley R."/>
            <person name="Ohm R."/>
            <person name="Sun H."/>
            <person name="Tunlid A."/>
            <person name="Henrissat B."/>
            <person name="Grigoriev I.V."/>
            <person name="Hibbett D.S."/>
            <person name="Martin F."/>
        </authorList>
    </citation>
    <scope>NUCLEOTIDE SEQUENCE [LARGE SCALE GENOMIC DNA]</scope>
    <source>
        <strain evidence="2">LaAM-08-1</strain>
    </source>
</reference>
<evidence type="ECO:0000313" key="2">
    <source>
        <dbReference type="Proteomes" id="UP000054477"/>
    </source>
</evidence>